<dbReference type="InterPro" id="IPR013114">
    <property type="entry name" value="FabA_FabZ"/>
</dbReference>
<sequence>MEYRELLRLLSHKPPFVMLDRIEDVQAGESIHAYKNVSGSEPYFAGHFPGYPLLPGVLIIEAIAQAACALAVISRSQPAESRFFLAAVNRFRFLKPVFPGDRLDIEVSMIKAAGEGMVVEGEARVNNGVVARGQLMFGIQSAQAR</sequence>
<keyword evidence="6" id="KW-0444">Lipid biosynthesis</keyword>
<keyword evidence="8" id="KW-0443">Lipid metabolism</keyword>
<dbReference type="EMBL" id="LYVF01000106">
    <property type="protein sequence ID" value="OAT83610.1"/>
    <property type="molecule type" value="Genomic_DNA"/>
</dbReference>
<dbReference type="SUPFAM" id="SSF54637">
    <property type="entry name" value="Thioesterase/thiol ester dehydrase-isomerase"/>
    <property type="match status" value="1"/>
</dbReference>
<proteinExistence type="inferred from homology"/>
<gene>
    <name evidence="11" type="ORF">A6M21_07970</name>
</gene>
<comment type="similarity">
    <text evidence="3">Belongs to the thioester dehydratase family. FabZ subfamily.</text>
</comment>
<evidence type="ECO:0000256" key="7">
    <source>
        <dbReference type="ARBA" id="ARBA00022556"/>
    </source>
</evidence>
<comment type="function">
    <text evidence="10">Involved in unsaturated fatty acids biosynthesis. Catalyzes the dehydration of short chain beta-hydroxyacyl-ACPs and long chain saturated and unsaturated beta-hydroxyacyl-ACPs.</text>
</comment>
<dbReference type="GO" id="GO:0016020">
    <property type="term" value="C:membrane"/>
    <property type="evidence" value="ECO:0007669"/>
    <property type="project" value="GOC"/>
</dbReference>
<dbReference type="RefSeq" id="WP_066667462.1">
    <property type="nucleotide sequence ID" value="NZ_LYVF01000106.1"/>
</dbReference>
<dbReference type="PANTHER" id="PTHR30272:SF1">
    <property type="entry name" value="3-HYDROXYACYL-[ACYL-CARRIER-PROTEIN] DEHYDRATASE"/>
    <property type="match status" value="1"/>
</dbReference>
<keyword evidence="12" id="KW-1185">Reference proteome</keyword>
<dbReference type="STRING" id="1838280.A6M21_07970"/>
<organism evidence="11 12">
    <name type="scientific">Desulfotomaculum copahuensis</name>
    <dbReference type="NCBI Taxonomy" id="1838280"/>
    <lineage>
        <taxon>Bacteria</taxon>
        <taxon>Bacillati</taxon>
        <taxon>Bacillota</taxon>
        <taxon>Clostridia</taxon>
        <taxon>Eubacteriales</taxon>
        <taxon>Desulfotomaculaceae</taxon>
        <taxon>Desulfotomaculum</taxon>
    </lineage>
</organism>
<evidence type="ECO:0000256" key="3">
    <source>
        <dbReference type="ARBA" id="ARBA00009174"/>
    </source>
</evidence>
<dbReference type="GO" id="GO:0009245">
    <property type="term" value="P:lipid A biosynthetic process"/>
    <property type="evidence" value="ECO:0007669"/>
    <property type="project" value="UniProtKB-KW"/>
</dbReference>
<dbReference type="CDD" id="cd01288">
    <property type="entry name" value="FabZ"/>
    <property type="match status" value="1"/>
</dbReference>
<dbReference type="Proteomes" id="UP000078532">
    <property type="component" value="Unassembled WGS sequence"/>
</dbReference>
<reference evidence="11 12" key="1">
    <citation type="submission" date="2016-04" db="EMBL/GenBank/DDBJ databases">
        <authorList>
            <person name="Evans L.H."/>
            <person name="Alamgir A."/>
            <person name="Owens N."/>
            <person name="Weber N.D."/>
            <person name="Virtaneva K."/>
            <person name="Barbian K."/>
            <person name="Babar A."/>
            <person name="Rosenke K."/>
        </authorList>
    </citation>
    <scope>NUCLEOTIDE SEQUENCE [LARGE SCALE GENOMIC DNA]</scope>
    <source>
        <strain evidence="11 12">LMa1</strain>
    </source>
</reference>
<dbReference type="Pfam" id="PF07977">
    <property type="entry name" value="FabA"/>
    <property type="match status" value="1"/>
</dbReference>
<dbReference type="PANTHER" id="PTHR30272">
    <property type="entry name" value="3-HYDROXYACYL-[ACYL-CARRIER-PROTEIN] DEHYDRATASE"/>
    <property type="match status" value="1"/>
</dbReference>
<evidence type="ECO:0000256" key="8">
    <source>
        <dbReference type="ARBA" id="ARBA00023098"/>
    </source>
</evidence>
<protein>
    <recommendedName>
        <fullName evidence="4">3-hydroxyacyl-[acyl-carrier-protein] dehydratase</fullName>
        <ecNumber evidence="4">4.2.1.59</ecNumber>
    </recommendedName>
</protein>
<keyword evidence="7" id="KW-0441">Lipid A biosynthesis</keyword>
<evidence type="ECO:0000256" key="5">
    <source>
        <dbReference type="ARBA" id="ARBA00022490"/>
    </source>
</evidence>
<evidence type="ECO:0000256" key="4">
    <source>
        <dbReference type="ARBA" id="ARBA00013167"/>
    </source>
</evidence>
<evidence type="ECO:0000256" key="10">
    <source>
        <dbReference type="ARBA" id="ARBA00025049"/>
    </source>
</evidence>
<evidence type="ECO:0000313" key="12">
    <source>
        <dbReference type="Proteomes" id="UP000078532"/>
    </source>
</evidence>
<evidence type="ECO:0000313" key="11">
    <source>
        <dbReference type="EMBL" id="OAT83610.1"/>
    </source>
</evidence>
<dbReference type="GO" id="GO:0005737">
    <property type="term" value="C:cytoplasm"/>
    <property type="evidence" value="ECO:0007669"/>
    <property type="project" value="UniProtKB-SubCell"/>
</dbReference>
<dbReference type="EC" id="4.2.1.59" evidence="4"/>
<dbReference type="GO" id="GO:0019171">
    <property type="term" value="F:(3R)-hydroxyacyl-[acyl-carrier-protein] dehydratase activity"/>
    <property type="evidence" value="ECO:0007669"/>
    <property type="project" value="UniProtKB-EC"/>
</dbReference>
<comment type="subcellular location">
    <subcellularLocation>
        <location evidence="2">Cytoplasm</location>
    </subcellularLocation>
</comment>
<evidence type="ECO:0000256" key="6">
    <source>
        <dbReference type="ARBA" id="ARBA00022516"/>
    </source>
</evidence>
<comment type="caution">
    <text evidence="11">The sequence shown here is derived from an EMBL/GenBank/DDBJ whole genome shotgun (WGS) entry which is preliminary data.</text>
</comment>
<dbReference type="FunFam" id="3.10.129.10:FF:000001">
    <property type="entry name" value="3-hydroxyacyl-[acyl-carrier-protein] dehydratase FabZ"/>
    <property type="match status" value="1"/>
</dbReference>
<dbReference type="InterPro" id="IPR029069">
    <property type="entry name" value="HotDog_dom_sf"/>
</dbReference>
<dbReference type="NCBIfam" id="NF000582">
    <property type="entry name" value="PRK00006.1"/>
    <property type="match status" value="1"/>
</dbReference>
<evidence type="ECO:0000256" key="9">
    <source>
        <dbReference type="ARBA" id="ARBA00023239"/>
    </source>
</evidence>
<keyword evidence="5" id="KW-0963">Cytoplasm</keyword>
<name>A0A1B7LFX9_9FIRM</name>
<accession>A0A1B7LFX9</accession>
<evidence type="ECO:0000256" key="2">
    <source>
        <dbReference type="ARBA" id="ARBA00004496"/>
    </source>
</evidence>
<evidence type="ECO:0000256" key="1">
    <source>
        <dbReference type="ARBA" id="ARBA00001055"/>
    </source>
</evidence>
<dbReference type="AlphaFoldDB" id="A0A1B7LFX9"/>
<comment type="catalytic activity">
    <reaction evidence="1">
        <text>a (3R)-hydroxyacyl-[ACP] = a (2E)-enoyl-[ACP] + H2O</text>
        <dbReference type="Rhea" id="RHEA:13097"/>
        <dbReference type="Rhea" id="RHEA-COMP:9925"/>
        <dbReference type="Rhea" id="RHEA-COMP:9945"/>
        <dbReference type="ChEBI" id="CHEBI:15377"/>
        <dbReference type="ChEBI" id="CHEBI:78784"/>
        <dbReference type="ChEBI" id="CHEBI:78827"/>
        <dbReference type="EC" id="4.2.1.59"/>
    </reaction>
</comment>
<keyword evidence="9" id="KW-0456">Lyase</keyword>
<dbReference type="Gene3D" id="3.10.129.10">
    <property type="entry name" value="Hotdog Thioesterase"/>
    <property type="match status" value="1"/>
</dbReference>